<feature type="transmembrane region" description="Helical" evidence="8">
    <location>
        <begin position="12"/>
        <end position="32"/>
    </location>
</feature>
<evidence type="ECO:0000256" key="3">
    <source>
        <dbReference type="ARBA" id="ARBA00022448"/>
    </source>
</evidence>
<dbReference type="KEGG" id="sfer:NCTC12278_01668"/>
<sequence length="231" mass="24502">MEEKGFTEGVKAATPTVFGYTSIGLALGIVAAKSGISPLETGLMSLIVYSGSGQFALCALILAKAPLASIALTVFLINLRHFLMNLHTATIFPEATLAQQLLIGTFMTDESYGIMLGEHIRHKVIKPAWMYGNNAAGYLTWALASLIGCVLGGLIPNPNAFGIDFALIAMFVAIFSGQLEGMLKRLPIKKIGMILLTVFLAYVLLSVFISESLAVLAATLLGCTVGVMLDD</sequence>
<keyword evidence="6 8" id="KW-1133">Transmembrane helix</keyword>
<dbReference type="RefSeq" id="WP_018030657.1">
    <property type="nucleotide sequence ID" value="NZ_LS483343.1"/>
</dbReference>
<feature type="transmembrane region" description="Helical" evidence="8">
    <location>
        <begin position="135"/>
        <end position="155"/>
    </location>
</feature>
<evidence type="ECO:0000256" key="2">
    <source>
        <dbReference type="ARBA" id="ARBA00010735"/>
    </source>
</evidence>
<dbReference type="STRING" id="1123303.GCA_000372425_01336"/>
<keyword evidence="4" id="KW-1003">Cell membrane</keyword>
<dbReference type="EMBL" id="LS483343">
    <property type="protein sequence ID" value="SQF41071.1"/>
    <property type="molecule type" value="Genomic_DNA"/>
</dbReference>
<dbReference type="Proteomes" id="UP000249495">
    <property type="component" value="Chromosome 1"/>
</dbReference>
<name>A0A2X3Y179_9STRE</name>
<dbReference type="AlphaFoldDB" id="A0A2X3Y179"/>
<evidence type="ECO:0000256" key="5">
    <source>
        <dbReference type="ARBA" id="ARBA00022692"/>
    </source>
</evidence>
<protein>
    <submittedName>
        <fullName evidence="9">Branched-chain amino acid ABC transporter permease</fullName>
    </submittedName>
</protein>
<organism evidence="9 10">
    <name type="scientific">Streptococcus ferus</name>
    <dbReference type="NCBI Taxonomy" id="1345"/>
    <lineage>
        <taxon>Bacteria</taxon>
        <taxon>Bacillati</taxon>
        <taxon>Bacillota</taxon>
        <taxon>Bacilli</taxon>
        <taxon>Lactobacillales</taxon>
        <taxon>Streptococcaceae</taxon>
        <taxon>Streptococcus</taxon>
    </lineage>
</organism>
<evidence type="ECO:0000256" key="1">
    <source>
        <dbReference type="ARBA" id="ARBA00004651"/>
    </source>
</evidence>
<proteinExistence type="inferred from homology"/>
<reference evidence="9 10" key="1">
    <citation type="submission" date="2018-06" db="EMBL/GenBank/DDBJ databases">
        <authorList>
            <consortium name="Pathogen Informatics"/>
            <person name="Doyle S."/>
        </authorList>
    </citation>
    <scope>NUCLEOTIDE SEQUENCE [LARGE SCALE GENOMIC DNA]</scope>
    <source>
        <strain evidence="9 10">NCTC12278</strain>
    </source>
</reference>
<accession>A0A2X3Y179</accession>
<keyword evidence="10" id="KW-1185">Reference proteome</keyword>
<dbReference type="PANTHER" id="PTHR34979:SF1">
    <property type="entry name" value="INNER MEMBRANE PROTEIN YGAZ"/>
    <property type="match status" value="1"/>
</dbReference>
<dbReference type="InterPro" id="IPR011606">
    <property type="entry name" value="Brnchd-chn_aa_trnsp_permease"/>
</dbReference>
<comment type="similarity">
    <text evidence="2">Belongs to the AzlC family.</text>
</comment>
<dbReference type="OrthoDB" id="3177005at2"/>
<evidence type="ECO:0000313" key="9">
    <source>
        <dbReference type="EMBL" id="SQF41071.1"/>
    </source>
</evidence>
<evidence type="ECO:0000256" key="4">
    <source>
        <dbReference type="ARBA" id="ARBA00022475"/>
    </source>
</evidence>
<dbReference type="GO" id="GO:0005886">
    <property type="term" value="C:plasma membrane"/>
    <property type="evidence" value="ECO:0007669"/>
    <property type="project" value="UniProtKB-SubCell"/>
</dbReference>
<keyword evidence="3" id="KW-0813">Transport</keyword>
<evidence type="ECO:0000256" key="6">
    <source>
        <dbReference type="ARBA" id="ARBA00022989"/>
    </source>
</evidence>
<feature type="transmembrane region" description="Helical" evidence="8">
    <location>
        <begin position="161"/>
        <end position="179"/>
    </location>
</feature>
<evidence type="ECO:0000313" key="10">
    <source>
        <dbReference type="Proteomes" id="UP000249495"/>
    </source>
</evidence>
<dbReference type="Pfam" id="PF03591">
    <property type="entry name" value="AzlC"/>
    <property type="match status" value="1"/>
</dbReference>
<comment type="subcellular location">
    <subcellularLocation>
        <location evidence="1">Cell membrane</location>
        <topology evidence="1">Multi-pass membrane protein</topology>
    </subcellularLocation>
</comment>
<keyword evidence="7 8" id="KW-0472">Membrane</keyword>
<dbReference type="PANTHER" id="PTHR34979">
    <property type="entry name" value="INNER MEMBRANE PROTEIN YGAZ"/>
    <property type="match status" value="1"/>
</dbReference>
<dbReference type="GO" id="GO:1903785">
    <property type="term" value="P:L-valine transmembrane transport"/>
    <property type="evidence" value="ECO:0007669"/>
    <property type="project" value="TreeGrafter"/>
</dbReference>
<feature type="transmembrane region" description="Helical" evidence="8">
    <location>
        <begin position="52"/>
        <end position="77"/>
    </location>
</feature>
<keyword evidence="5 8" id="KW-0812">Transmembrane</keyword>
<gene>
    <name evidence="9" type="primary">ygaZ</name>
    <name evidence="9" type="ORF">NCTC12278_01668</name>
</gene>
<evidence type="ECO:0000256" key="7">
    <source>
        <dbReference type="ARBA" id="ARBA00023136"/>
    </source>
</evidence>
<evidence type="ECO:0000256" key="8">
    <source>
        <dbReference type="SAM" id="Phobius"/>
    </source>
</evidence>